<reference evidence="2 3" key="1">
    <citation type="journal article" date="2014" name="Genome Announc.">
        <title>Trypanosoma cruzi Clone Dm28c Draft Genome Sequence.</title>
        <authorList>
            <person name="Grisard E.C."/>
            <person name="Teixeira S.M."/>
            <person name="de Almeida L.G."/>
            <person name="Stoco P.H."/>
            <person name="Gerber A.L."/>
            <person name="Talavera-Lopez C."/>
            <person name="Lima O.C."/>
            <person name="Andersson B."/>
            <person name="de Vasconcelos A.T."/>
        </authorList>
    </citation>
    <scope>NUCLEOTIDE SEQUENCE [LARGE SCALE GENOMIC DNA]</scope>
    <source>
        <strain evidence="2 3">Dm28c</strain>
    </source>
</reference>
<sequence>MMDSPFQSGSKEKEKSSSSSTGDHHFPFFFPSLANDPNTWGSKVLFTQNCAAFSLSPTSRLNTSKRAHKKTTNSHGEKRKTIKDPTALVRRRENTLFAQVVVKSTRAKELQARANPDPIGGYCAPLRLFRQLLFHPKEEGWRNVILAAKSPCIGGQQNKSSHIAGVKWAAPPHFHVIIARLRTCVSSRTPSFLKKPFRRSPQMQWTLESNRPGLAIAVSLTNHLQ</sequence>
<evidence type="ECO:0000313" key="3">
    <source>
        <dbReference type="Proteomes" id="UP000017861"/>
    </source>
</evidence>
<evidence type="ECO:0000256" key="1">
    <source>
        <dbReference type="SAM" id="MobiDB-lite"/>
    </source>
</evidence>
<feature type="compositionally biased region" description="Basic and acidic residues" evidence="1">
    <location>
        <begin position="10"/>
        <end position="22"/>
    </location>
</feature>
<protein>
    <submittedName>
        <fullName evidence="2">Uncharacterized protein</fullName>
    </submittedName>
</protein>
<name>V5APB5_TRYCR</name>
<accession>V5APB5</accession>
<dbReference type="EMBL" id="AYLP01000807">
    <property type="protein sequence ID" value="ESS55492.1"/>
    <property type="molecule type" value="Genomic_DNA"/>
</dbReference>
<feature type="region of interest" description="Disordered" evidence="1">
    <location>
        <begin position="61"/>
        <end position="81"/>
    </location>
</feature>
<dbReference type="AlphaFoldDB" id="V5APB5"/>
<dbReference type="VEuPathDB" id="TriTrypDB:TCDM_13032"/>
<feature type="compositionally biased region" description="Basic residues" evidence="1">
    <location>
        <begin position="63"/>
        <end position="81"/>
    </location>
</feature>
<proteinExistence type="predicted"/>
<dbReference type="Proteomes" id="UP000017861">
    <property type="component" value="Unassembled WGS sequence"/>
</dbReference>
<comment type="caution">
    <text evidence="2">The sequence shown here is derived from an EMBL/GenBank/DDBJ whole genome shotgun (WGS) entry which is preliminary data.</text>
</comment>
<gene>
    <name evidence="2" type="ORF">TCDM_13032</name>
</gene>
<evidence type="ECO:0000313" key="2">
    <source>
        <dbReference type="EMBL" id="ESS55492.1"/>
    </source>
</evidence>
<organism evidence="2 3">
    <name type="scientific">Trypanosoma cruzi Dm28c</name>
    <dbReference type="NCBI Taxonomy" id="1416333"/>
    <lineage>
        <taxon>Eukaryota</taxon>
        <taxon>Discoba</taxon>
        <taxon>Euglenozoa</taxon>
        <taxon>Kinetoplastea</taxon>
        <taxon>Metakinetoplastina</taxon>
        <taxon>Trypanosomatida</taxon>
        <taxon>Trypanosomatidae</taxon>
        <taxon>Trypanosoma</taxon>
        <taxon>Schizotrypanum</taxon>
    </lineage>
</organism>
<feature type="region of interest" description="Disordered" evidence="1">
    <location>
        <begin position="1"/>
        <end position="22"/>
    </location>
</feature>